<dbReference type="GO" id="GO:0016887">
    <property type="term" value="F:ATP hydrolysis activity"/>
    <property type="evidence" value="ECO:0007669"/>
    <property type="project" value="TreeGrafter"/>
</dbReference>
<dbReference type="GO" id="GO:0005524">
    <property type="term" value="F:ATP binding"/>
    <property type="evidence" value="ECO:0007669"/>
    <property type="project" value="TreeGrafter"/>
</dbReference>
<dbReference type="PANTHER" id="PTHR43384">
    <property type="entry name" value="SEPTUM SITE-DETERMINING PROTEIN MIND HOMOLOG, CHLOROPLASTIC-RELATED"/>
    <property type="match status" value="1"/>
</dbReference>
<dbReference type="AlphaFoldDB" id="B6YVW5"/>
<feature type="domain" description="CobQ/CobB/MinD/ParA nucleotide binding" evidence="1">
    <location>
        <begin position="11"/>
        <end position="212"/>
    </location>
</feature>
<dbReference type="InterPro" id="IPR002586">
    <property type="entry name" value="CobQ/CobB/MinD/ParA_Nub-bd_dom"/>
</dbReference>
<dbReference type="GeneID" id="7017103"/>
<dbReference type="InterPro" id="IPR050625">
    <property type="entry name" value="ParA/MinD_ATPase"/>
</dbReference>
<dbReference type="HOGENOM" id="CLU_037612_0_3_2"/>
<evidence type="ECO:0000313" key="2">
    <source>
        <dbReference type="EMBL" id="ACJ16288.1"/>
    </source>
</evidence>
<dbReference type="Gene3D" id="3.40.50.300">
    <property type="entry name" value="P-loop containing nucleotide triphosphate hydrolases"/>
    <property type="match status" value="1"/>
</dbReference>
<dbReference type="GO" id="GO:0051782">
    <property type="term" value="P:negative regulation of cell division"/>
    <property type="evidence" value="ECO:0007669"/>
    <property type="project" value="TreeGrafter"/>
</dbReference>
<name>B6YVW5_THEON</name>
<dbReference type="eggNOG" id="arCOG00589">
    <property type="taxonomic scope" value="Archaea"/>
</dbReference>
<dbReference type="PANTHER" id="PTHR43384:SF10">
    <property type="entry name" value="ATPASE INVOLVED IN CHROMOSOME PARTITIONING, PARA_MIND FAMILY"/>
    <property type="match status" value="1"/>
</dbReference>
<dbReference type="OrthoDB" id="31168at2157"/>
<dbReference type="InterPro" id="IPR027417">
    <property type="entry name" value="P-loop_NTPase"/>
</dbReference>
<reference evidence="2 3" key="1">
    <citation type="journal article" date="2008" name="J. Bacteriol.">
        <title>The complete genome sequence of Thermococcus onnurineus NA1 reveals a mixed heterotrophic and carboxydotrophic metabolism.</title>
        <authorList>
            <person name="Lee H.S."/>
            <person name="Kang S.G."/>
            <person name="Bae S.S."/>
            <person name="Lim J.K."/>
            <person name="Cho Y."/>
            <person name="Kim Y.J."/>
            <person name="Jeon J.H."/>
            <person name="Cha S.S."/>
            <person name="Kwon K.K."/>
            <person name="Kim H.T."/>
            <person name="Park C.J."/>
            <person name="Lee H.W."/>
            <person name="Kim S.I."/>
            <person name="Chun J."/>
            <person name="Colwell R.R."/>
            <person name="Kim S.J."/>
            <person name="Lee J.H."/>
        </authorList>
    </citation>
    <scope>NUCLEOTIDE SEQUENCE [LARGE SCALE GENOMIC DNA]</scope>
    <source>
        <strain evidence="2 3">NA1</strain>
    </source>
</reference>
<dbReference type="EMBL" id="CP000855">
    <property type="protein sequence ID" value="ACJ16288.1"/>
    <property type="molecule type" value="Genomic_DNA"/>
</dbReference>
<dbReference type="Proteomes" id="UP000002727">
    <property type="component" value="Chromosome"/>
</dbReference>
<dbReference type="SUPFAM" id="SSF52540">
    <property type="entry name" value="P-loop containing nucleoside triphosphate hydrolases"/>
    <property type="match status" value="1"/>
</dbReference>
<dbReference type="GO" id="GO:0009898">
    <property type="term" value="C:cytoplasmic side of plasma membrane"/>
    <property type="evidence" value="ECO:0007669"/>
    <property type="project" value="TreeGrafter"/>
</dbReference>
<sequence length="240" mass="26848">MVVEGITGLEGTGKTALTANIGACLAMQGIRTLLVDADLYFPNLGFHLGINPKYTVHSYLKDHEMEIKWLIFPHRHIKNLYLMPGDPNEEIHRRLSFEALTGLVEYVKEYYGVVLIDFPSGLPIAARPLISGLDYQILVIDPSTVPLRNLQDWVGSIVGKFLHLGHPNLWVVLNKPLIPKKALLSLERFIANELEVPLLGTIPYDPFILESTYAGTPVCEWGDDLGVITEIAYTIEELFV</sequence>
<gene>
    <name evidence="2" type="ordered locus">TON_0800</name>
</gene>
<evidence type="ECO:0000259" key="1">
    <source>
        <dbReference type="Pfam" id="PF01656"/>
    </source>
</evidence>
<proteinExistence type="predicted"/>
<dbReference type="STRING" id="523850.TON_0800"/>
<dbReference type="GO" id="GO:0005829">
    <property type="term" value="C:cytosol"/>
    <property type="evidence" value="ECO:0007669"/>
    <property type="project" value="TreeGrafter"/>
</dbReference>
<dbReference type="PATRIC" id="fig|523850.10.peg.807"/>
<accession>B6YVW5</accession>
<dbReference type="Pfam" id="PF01656">
    <property type="entry name" value="CbiA"/>
    <property type="match status" value="1"/>
</dbReference>
<protein>
    <submittedName>
        <fullName evidence="2">ATPase</fullName>
    </submittedName>
</protein>
<dbReference type="KEGG" id="ton:TON_0800"/>
<evidence type="ECO:0000313" key="3">
    <source>
        <dbReference type="Proteomes" id="UP000002727"/>
    </source>
</evidence>
<keyword evidence="3" id="KW-1185">Reference proteome</keyword>
<dbReference type="RefSeq" id="WP_012571760.1">
    <property type="nucleotide sequence ID" value="NC_011529.1"/>
</dbReference>
<organism evidence="2 3">
    <name type="scientific">Thermococcus onnurineus (strain NA1)</name>
    <dbReference type="NCBI Taxonomy" id="523850"/>
    <lineage>
        <taxon>Archaea</taxon>
        <taxon>Methanobacteriati</taxon>
        <taxon>Methanobacteriota</taxon>
        <taxon>Thermococci</taxon>
        <taxon>Thermococcales</taxon>
        <taxon>Thermococcaceae</taxon>
        <taxon>Thermococcus</taxon>
    </lineage>
</organism>